<dbReference type="AlphaFoldDB" id="A0A8J4UDP5"/>
<evidence type="ECO:0000313" key="1">
    <source>
        <dbReference type="EMBL" id="KAF5907153.1"/>
    </source>
</evidence>
<evidence type="ECO:0000313" key="2">
    <source>
        <dbReference type="Proteomes" id="UP000727407"/>
    </source>
</evidence>
<proteinExistence type="predicted"/>
<organism evidence="1 2">
    <name type="scientific">Clarias magur</name>
    <name type="common">Asian catfish</name>
    <name type="synonym">Macropteronotus magur</name>
    <dbReference type="NCBI Taxonomy" id="1594786"/>
    <lineage>
        <taxon>Eukaryota</taxon>
        <taxon>Metazoa</taxon>
        <taxon>Chordata</taxon>
        <taxon>Craniata</taxon>
        <taxon>Vertebrata</taxon>
        <taxon>Euteleostomi</taxon>
        <taxon>Actinopterygii</taxon>
        <taxon>Neopterygii</taxon>
        <taxon>Teleostei</taxon>
        <taxon>Ostariophysi</taxon>
        <taxon>Siluriformes</taxon>
        <taxon>Clariidae</taxon>
        <taxon>Clarias</taxon>
    </lineage>
</organism>
<comment type="caution">
    <text evidence="1">The sequence shown here is derived from an EMBL/GenBank/DDBJ whole genome shotgun (WGS) entry which is preliminary data.</text>
</comment>
<keyword evidence="2" id="KW-1185">Reference proteome</keyword>
<feature type="non-terminal residue" evidence="1">
    <location>
        <position position="1"/>
    </location>
</feature>
<protein>
    <submittedName>
        <fullName evidence="1">Epithelial membrane protein 2</fullName>
    </submittedName>
</protein>
<sequence>HHPEQALTCICLIQGARTQEPPVSSLHLIWKSLMNFTAFFSQCYSFQLSWVHF</sequence>
<reference evidence="1" key="1">
    <citation type="submission" date="2020-07" db="EMBL/GenBank/DDBJ databases">
        <title>Clarias magur genome sequencing, assembly and annotation.</title>
        <authorList>
            <person name="Kushwaha B."/>
            <person name="Kumar R."/>
            <person name="Das P."/>
            <person name="Joshi C.G."/>
            <person name="Kumar D."/>
            <person name="Nagpure N.S."/>
            <person name="Pandey M."/>
            <person name="Agarwal S."/>
            <person name="Srivastava S."/>
            <person name="Singh M."/>
            <person name="Sahoo L."/>
            <person name="Jayasankar P."/>
            <person name="Meher P.K."/>
            <person name="Koringa P.G."/>
            <person name="Iquebal M.A."/>
            <person name="Das S.P."/>
            <person name="Bit A."/>
            <person name="Patnaik S."/>
            <person name="Patel N."/>
            <person name="Shah T.M."/>
            <person name="Hinsu A."/>
            <person name="Jena J.K."/>
        </authorList>
    </citation>
    <scope>NUCLEOTIDE SEQUENCE</scope>
    <source>
        <strain evidence="1">CIFAMagur01</strain>
        <tissue evidence="1">Testis</tissue>
    </source>
</reference>
<accession>A0A8J4UDP5</accession>
<dbReference type="EMBL" id="QNUK01000025">
    <property type="protein sequence ID" value="KAF5907153.1"/>
    <property type="molecule type" value="Genomic_DNA"/>
</dbReference>
<dbReference type="Proteomes" id="UP000727407">
    <property type="component" value="Unassembled WGS sequence"/>
</dbReference>
<feature type="non-terminal residue" evidence="1">
    <location>
        <position position="53"/>
    </location>
</feature>
<gene>
    <name evidence="1" type="primary">Emp2</name>
    <name evidence="1" type="ORF">DAT39_003227</name>
</gene>
<name>A0A8J4UDP5_CLAMG</name>